<feature type="transmembrane region" description="Helical" evidence="1">
    <location>
        <begin position="168"/>
        <end position="188"/>
    </location>
</feature>
<protein>
    <submittedName>
        <fullName evidence="4">Peptidoglycan/LPS O-acetylase OafA/YrhL, contains acyltransferase and SGNH-hydrolase domains</fullName>
    </submittedName>
</protein>
<keyword evidence="4" id="KW-0808">Transferase</keyword>
<dbReference type="GO" id="GO:0009103">
    <property type="term" value="P:lipopolysaccharide biosynthetic process"/>
    <property type="evidence" value="ECO:0007669"/>
    <property type="project" value="TreeGrafter"/>
</dbReference>
<keyword evidence="4" id="KW-0012">Acyltransferase</keyword>
<dbReference type="EMBL" id="FXTC01000002">
    <property type="protein sequence ID" value="SMO51476.1"/>
    <property type="molecule type" value="Genomic_DNA"/>
</dbReference>
<feature type="transmembrane region" description="Helical" evidence="1">
    <location>
        <begin position="74"/>
        <end position="94"/>
    </location>
</feature>
<evidence type="ECO:0000259" key="2">
    <source>
        <dbReference type="Pfam" id="PF01757"/>
    </source>
</evidence>
<keyword evidence="1" id="KW-0472">Membrane</keyword>
<organism evidence="4 5">
    <name type="scientific">Chryseobacterium rhizoplanae</name>
    <dbReference type="NCBI Taxonomy" id="1609531"/>
    <lineage>
        <taxon>Bacteria</taxon>
        <taxon>Pseudomonadati</taxon>
        <taxon>Bacteroidota</taxon>
        <taxon>Flavobacteriia</taxon>
        <taxon>Flavobacteriales</taxon>
        <taxon>Weeksellaceae</taxon>
        <taxon>Chryseobacterium group</taxon>
        <taxon>Chryseobacterium</taxon>
    </lineage>
</organism>
<dbReference type="InterPro" id="IPR050879">
    <property type="entry name" value="Acyltransferase_3"/>
</dbReference>
<gene>
    <name evidence="4" type="ORF">SAMN06265171_102188</name>
</gene>
<dbReference type="InterPro" id="IPR002656">
    <property type="entry name" value="Acyl_transf_3_dom"/>
</dbReference>
<feature type="transmembrane region" description="Helical" evidence="1">
    <location>
        <begin position="338"/>
        <end position="355"/>
    </location>
</feature>
<feature type="transmembrane region" description="Helical" evidence="1">
    <location>
        <begin position="280"/>
        <end position="302"/>
    </location>
</feature>
<keyword evidence="1" id="KW-1133">Transmembrane helix</keyword>
<proteinExistence type="predicted"/>
<evidence type="ECO:0000259" key="3">
    <source>
        <dbReference type="Pfam" id="PF19040"/>
    </source>
</evidence>
<feature type="transmembrane region" description="Helical" evidence="1">
    <location>
        <begin position="226"/>
        <end position="245"/>
    </location>
</feature>
<dbReference type="GO" id="GO:0016787">
    <property type="term" value="F:hydrolase activity"/>
    <property type="evidence" value="ECO:0007669"/>
    <property type="project" value="UniProtKB-KW"/>
</dbReference>
<dbReference type="AlphaFoldDB" id="A0A521BWF5"/>
<keyword evidence="5" id="KW-1185">Reference proteome</keyword>
<dbReference type="PANTHER" id="PTHR23028">
    <property type="entry name" value="ACETYLTRANSFERASE"/>
    <property type="match status" value="1"/>
</dbReference>
<feature type="transmembrane region" description="Helical" evidence="1">
    <location>
        <begin position="6"/>
        <end position="24"/>
    </location>
</feature>
<dbReference type="Proteomes" id="UP000316916">
    <property type="component" value="Unassembled WGS sequence"/>
</dbReference>
<dbReference type="Pfam" id="PF19040">
    <property type="entry name" value="SGNH"/>
    <property type="match status" value="1"/>
</dbReference>
<dbReference type="SUPFAM" id="SSF52266">
    <property type="entry name" value="SGNH hydrolase"/>
    <property type="match status" value="1"/>
</dbReference>
<dbReference type="PANTHER" id="PTHR23028:SF53">
    <property type="entry name" value="ACYL_TRANSF_3 DOMAIN-CONTAINING PROTEIN"/>
    <property type="match status" value="1"/>
</dbReference>
<feature type="transmembrane region" description="Helical" evidence="1">
    <location>
        <begin position="101"/>
        <end position="119"/>
    </location>
</feature>
<dbReference type="InterPro" id="IPR043968">
    <property type="entry name" value="SGNH"/>
</dbReference>
<evidence type="ECO:0000313" key="4">
    <source>
        <dbReference type="EMBL" id="SMO51476.1"/>
    </source>
</evidence>
<keyword evidence="1" id="KW-0812">Transmembrane</keyword>
<feature type="transmembrane region" description="Helical" evidence="1">
    <location>
        <begin position="251"/>
        <end position="268"/>
    </location>
</feature>
<feature type="transmembrane region" description="Helical" evidence="1">
    <location>
        <begin position="194"/>
        <end position="214"/>
    </location>
</feature>
<feature type="domain" description="Acyltransferase 3" evidence="2">
    <location>
        <begin position="8"/>
        <end position="325"/>
    </location>
</feature>
<dbReference type="GO" id="GO:0016747">
    <property type="term" value="F:acyltransferase activity, transferring groups other than amino-acyl groups"/>
    <property type="evidence" value="ECO:0007669"/>
    <property type="project" value="InterPro"/>
</dbReference>
<feature type="transmembrane region" description="Helical" evidence="1">
    <location>
        <begin position="139"/>
        <end position="156"/>
    </location>
</feature>
<dbReference type="GO" id="GO:0016020">
    <property type="term" value="C:membrane"/>
    <property type="evidence" value="ECO:0007669"/>
    <property type="project" value="TreeGrafter"/>
</dbReference>
<dbReference type="RefSeq" id="WP_142717177.1">
    <property type="nucleotide sequence ID" value="NZ_FXTC01000002.1"/>
</dbReference>
<keyword evidence="4" id="KW-0378">Hydrolase</keyword>
<feature type="transmembrane region" description="Helical" evidence="1">
    <location>
        <begin position="36"/>
        <end position="54"/>
    </location>
</feature>
<accession>A0A521BWF5</accession>
<feature type="domain" description="SGNH" evidence="3">
    <location>
        <begin position="413"/>
        <end position="608"/>
    </location>
</feature>
<dbReference type="Pfam" id="PF01757">
    <property type="entry name" value="Acyl_transf_3"/>
    <property type="match status" value="1"/>
</dbReference>
<evidence type="ECO:0000313" key="5">
    <source>
        <dbReference type="Proteomes" id="UP000316916"/>
    </source>
</evidence>
<evidence type="ECO:0000256" key="1">
    <source>
        <dbReference type="SAM" id="Phobius"/>
    </source>
</evidence>
<reference evidence="4 5" key="1">
    <citation type="submission" date="2017-05" db="EMBL/GenBank/DDBJ databases">
        <authorList>
            <person name="Varghese N."/>
            <person name="Submissions S."/>
        </authorList>
    </citation>
    <scope>NUCLEOTIDE SEQUENCE [LARGE SCALE GENOMIC DNA]</scope>
    <source>
        <strain evidence="4 5">DSM 29371</strain>
    </source>
</reference>
<feature type="transmembrane region" description="Helical" evidence="1">
    <location>
        <begin position="308"/>
        <end position="326"/>
    </location>
</feature>
<sequence length="624" mass="73676">MKNNSFRYDISFLRAFSVLAVLFYHYKFQWFKSGFIGVDIFFVISGFLMTKIILSSFDKGSFNLWDFYRRRIVRIIPALLGLVVTFSLVIFFFLQPQIVNFFRSAFSSVLFFSNIYYYLNNGYFDASSQYNFLLHSWSLSVEWQFYLIYPLILLLLKKLYTTKKNIFIAAFLALAFISFATMLIHRSYDPDFSFYIFYPRAWEMMLGGLAFLLEDKMQYIPKKVKLVLALTSLSAIISFIFLFHASSWPSLYTIIPVFFTALLISLNYEFTAYKNKIVTYLGNISYSLYLYHWPLYVLILFFEVDISLKYRVLAICVSFILAILSYEGIEKRNYSNKAKSVLAVSLLIFIFSFSITKVDAENYTNENKDLINTTSNYKYSKKAEDQYKIDTKHLTHKKDYKTIIQNLDIPVSDKKNVVLLGDSHAGMFSETVNNIFADQKDINLIQITADATYPMENSKGIYPNPVQYFNYIFTEYFPKYYKNIDLIIINANYSGYPEKEIKNNLKITEEYFSKYKVPTLYIGMTDFYVIDFPTYYYIKKKYNANMYTEEKKIKETEKFNTFLKNYLGDQYIDLLNVKINKVSPENYPYIYDTNHLTLFGTEQYKNILSQKIYKTLNNNTNKDN</sequence>
<name>A0A521BWF5_9FLAO</name>